<feature type="transmembrane region" description="Helical" evidence="8">
    <location>
        <begin position="382"/>
        <end position="403"/>
    </location>
</feature>
<dbReference type="AlphaFoldDB" id="A0ABD3U488"/>
<dbReference type="PANTHER" id="PTHR24186">
    <property type="entry name" value="PROTEIN PHOSPHATASE 1 REGULATORY SUBUNIT"/>
    <property type="match status" value="1"/>
</dbReference>
<evidence type="ECO:0000256" key="5">
    <source>
        <dbReference type="ARBA" id="ARBA00023043"/>
    </source>
</evidence>
<dbReference type="PANTHER" id="PTHR24186:SF37">
    <property type="entry name" value="PGG DOMAIN-CONTAINING PROTEIN"/>
    <property type="match status" value="1"/>
</dbReference>
<keyword evidence="11" id="KW-1185">Reference proteome</keyword>
<evidence type="ECO:0000256" key="6">
    <source>
        <dbReference type="ARBA" id="ARBA00023136"/>
    </source>
</evidence>
<dbReference type="Proteomes" id="UP001634393">
    <property type="component" value="Unassembled WGS sequence"/>
</dbReference>
<evidence type="ECO:0000259" key="9">
    <source>
        <dbReference type="Pfam" id="PF13962"/>
    </source>
</evidence>
<evidence type="ECO:0000313" key="11">
    <source>
        <dbReference type="Proteomes" id="UP001634393"/>
    </source>
</evidence>
<evidence type="ECO:0000256" key="1">
    <source>
        <dbReference type="ARBA" id="ARBA00004141"/>
    </source>
</evidence>
<feature type="domain" description="PGG" evidence="9">
    <location>
        <begin position="247"/>
        <end position="369"/>
    </location>
</feature>
<dbReference type="Pfam" id="PF13962">
    <property type="entry name" value="PGG"/>
    <property type="match status" value="1"/>
</dbReference>
<evidence type="ECO:0000313" key="10">
    <source>
        <dbReference type="EMBL" id="KAL3844269.1"/>
    </source>
</evidence>
<dbReference type="PROSITE" id="PS50088">
    <property type="entry name" value="ANK_REPEAT"/>
    <property type="match status" value="1"/>
</dbReference>
<keyword evidence="5 7" id="KW-0040">ANK repeat</keyword>
<dbReference type="GO" id="GO:0016020">
    <property type="term" value="C:membrane"/>
    <property type="evidence" value="ECO:0007669"/>
    <property type="project" value="UniProtKB-SubCell"/>
</dbReference>
<feature type="repeat" description="ANK" evidence="7">
    <location>
        <begin position="174"/>
        <end position="197"/>
    </location>
</feature>
<dbReference type="Gene3D" id="1.25.40.20">
    <property type="entry name" value="Ankyrin repeat-containing domain"/>
    <property type="match status" value="2"/>
</dbReference>
<dbReference type="SUPFAM" id="SSF48403">
    <property type="entry name" value="Ankyrin repeat"/>
    <property type="match status" value="1"/>
</dbReference>
<keyword evidence="6 8" id="KW-0472">Membrane</keyword>
<accession>A0ABD3U488</accession>
<dbReference type="Pfam" id="PF12796">
    <property type="entry name" value="Ank_2"/>
    <property type="match status" value="2"/>
</dbReference>
<evidence type="ECO:0000256" key="4">
    <source>
        <dbReference type="ARBA" id="ARBA00022989"/>
    </source>
</evidence>
<dbReference type="SMART" id="SM00248">
    <property type="entry name" value="ANK"/>
    <property type="match status" value="5"/>
</dbReference>
<dbReference type="InterPro" id="IPR036770">
    <property type="entry name" value="Ankyrin_rpt-contain_sf"/>
</dbReference>
<comment type="caution">
    <text evidence="10">The sequence shown here is derived from an EMBL/GenBank/DDBJ whole genome shotgun (WGS) entry which is preliminary data.</text>
</comment>
<evidence type="ECO:0000256" key="2">
    <source>
        <dbReference type="ARBA" id="ARBA00022692"/>
    </source>
</evidence>
<protein>
    <recommendedName>
        <fullName evidence="9">PGG domain-containing protein</fullName>
    </recommendedName>
</protein>
<feature type="transmembrane region" description="Helical" evidence="8">
    <location>
        <begin position="320"/>
        <end position="339"/>
    </location>
</feature>
<gene>
    <name evidence="10" type="ORF">ACJIZ3_001672</name>
</gene>
<proteinExistence type="predicted"/>
<reference evidence="10 11" key="1">
    <citation type="submission" date="2024-12" db="EMBL/GenBank/DDBJ databases">
        <title>The unique morphological basis and parallel evolutionary history of personate flowers in Penstemon.</title>
        <authorList>
            <person name="Depatie T.H."/>
            <person name="Wessinger C.A."/>
        </authorList>
    </citation>
    <scope>NUCLEOTIDE SEQUENCE [LARGE SCALE GENOMIC DNA]</scope>
    <source>
        <strain evidence="10">WTNN_2</strain>
        <tissue evidence="10">Leaf</tissue>
    </source>
</reference>
<evidence type="ECO:0000256" key="3">
    <source>
        <dbReference type="ARBA" id="ARBA00022737"/>
    </source>
</evidence>
<feature type="transmembrane region" description="Helical" evidence="8">
    <location>
        <begin position="255"/>
        <end position="273"/>
    </location>
</feature>
<keyword evidence="2 8" id="KW-0812">Transmembrane</keyword>
<keyword evidence="4 8" id="KW-1133">Transmembrane helix</keyword>
<comment type="subcellular location">
    <subcellularLocation>
        <location evidence="1">Membrane</location>
        <topology evidence="1">Multi-pass membrane protein</topology>
    </subcellularLocation>
</comment>
<name>A0ABD3U488_9LAMI</name>
<sequence length="439" mass="48952">MEAEKSLYDAAAIGNVATLCKLTVSDPLILDRVSYTCPNKTPLHIATLKGHLPFVQKILNLNPLLAEELDSQQSSALHIASAKGYVEIVRELLLAAPDMCLSRDSQGRNPLHLAAIKGCPQVLIELVRVSPLAARENLERGLIVLHVCVKVNQLEALKTLVPFLNELINARNDYGDTILHMAVRNKQNEIIQYLVERTNIDVNAQNSKGQTAFDILEQSPTDTRNSEINEILTTGLCKSKTNPKRPEKWLSKKRDAIMVVAVLIATMAFQAAVSPPGGVWQEDMFKDSQGNLLLNPRRGGEAIMGHKHPKAFKSFIRSNTVAFVTSLSTILLLISGLPFRHRLVMWGLMVIMWSTVTATAVTYAFCIFVVTPKKDRKSVGHVTDISLVVWCCVMGILLVGNTLRLIDRWLKSKGITVWRPRRFRNLAAVNYENHRQENV</sequence>
<dbReference type="EMBL" id="JBJXBP010000002">
    <property type="protein sequence ID" value="KAL3844269.1"/>
    <property type="molecule type" value="Genomic_DNA"/>
</dbReference>
<evidence type="ECO:0000256" key="8">
    <source>
        <dbReference type="SAM" id="Phobius"/>
    </source>
</evidence>
<dbReference type="InterPro" id="IPR026961">
    <property type="entry name" value="PGG_dom"/>
</dbReference>
<keyword evidence="3" id="KW-0677">Repeat</keyword>
<feature type="transmembrane region" description="Helical" evidence="8">
    <location>
        <begin position="346"/>
        <end position="370"/>
    </location>
</feature>
<dbReference type="InterPro" id="IPR002110">
    <property type="entry name" value="Ankyrin_rpt"/>
</dbReference>
<organism evidence="10 11">
    <name type="scientific">Penstemon smallii</name>
    <dbReference type="NCBI Taxonomy" id="265156"/>
    <lineage>
        <taxon>Eukaryota</taxon>
        <taxon>Viridiplantae</taxon>
        <taxon>Streptophyta</taxon>
        <taxon>Embryophyta</taxon>
        <taxon>Tracheophyta</taxon>
        <taxon>Spermatophyta</taxon>
        <taxon>Magnoliopsida</taxon>
        <taxon>eudicotyledons</taxon>
        <taxon>Gunneridae</taxon>
        <taxon>Pentapetalae</taxon>
        <taxon>asterids</taxon>
        <taxon>lamiids</taxon>
        <taxon>Lamiales</taxon>
        <taxon>Plantaginaceae</taxon>
        <taxon>Cheloneae</taxon>
        <taxon>Penstemon</taxon>
    </lineage>
</organism>
<dbReference type="PROSITE" id="PS50297">
    <property type="entry name" value="ANK_REP_REGION"/>
    <property type="match status" value="1"/>
</dbReference>
<evidence type="ECO:0000256" key="7">
    <source>
        <dbReference type="PROSITE-ProRule" id="PRU00023"/>
    </source>
</evidence>